<reference evidence="1 2" key="1">
    <citation type="journal article" date="2024" name="ISME J.">
        <title>Tailless and filamentous prophages are predominant in marine Vibrio.</title>
        <authorList>
            <person name="Steensen K."/>
            <person name="Seneca J."/>
            <person name="Bartlau N."/>
            <person name="Yu X.A."/>
            <person name="Hussain F.A."/>
            <person name="Polz M.F."/>
        </authorList>
    </citation>
    <scope>NUCLEOTIDE SEQUENCE [LARGE SCALE GENOMIC DNA]</scope>
    <source>
        <strain evidence="1 2">10N.239.312.F12</strain>
    </source>
</reference>
<sequence length="239" mass="27816">MIVTKTLGKWETEHFALNALEDSLFDVLDTAEHEGSDYTLTKSVVVNIPEDQLPKSFLRSYRYTHNKVEGTDVSYGVNIDTRRGLDIDINFAYSLHLSRKRSDEGRQLIRDNVTAEFSKVDFLQAAKDALAKIMTRNIEELNRQEEDKMGRFFESNAAKSADKLLEDSKHPEWQFLAQQEEMVKKLLEDINVRQSVLRKEALIEELEQDEREFPENIKSIVDDNLTNVDGISHRRMFFR</sequence>
<dbReference type="EMBL" id="JBFSSG010000001">
    <property type="protein sequence ID" value="MEZ8719494.1"/>
    <property type="molecule type" value="Genomic_DNA"/>
</dbReference>
<accession>A0ABV4MQR9</accession>
<evidence type="ECO:0000313" key="1">
    <source>
        <dbReference type="EMBL" id="MEZ8719494.1"/>
    </source>
</evidence>
<organism evidence="1 2">
    <name type="scientific">Vibrio pomeroyi</name>
    <dbReference type="NCBI Taxonomy" id="198832"/>
    <lineage>
        <taxon>Bacteria</taxon>
        <taxon>Pseudomonadati</taxon>
        <taxon>Pseudomonadota</taxon>
        <taxon>Gammaproteobacteria</taxon>
        <taxon>Vibrionales</taxon>
        <taxon>Vibrionaceae</taxon>
        <taxon>Vibrio</taxon>
    </lineage>
</organism>
<dbReference type="Proteomes" id="UP001570071">
    <property type="component" value="Unassembled WGS sequence"/>
</dbReference>
<comment type="caution">
    <text evidence="1">The sequence shown here is derived from an EMBL/GenBank/DDBJ whole genome shotgun (WGS) entry which is preliminary data.</text>
</comment>
<evidence type="ECO:0000313" key="2">
    <source>
        <dbReference type="Proteomes" id="UP001570071"/>
    </source>
</evidence>
<keyword evidence="2" id="KW-1185">Reference proteome</keyword>
<dbReference type="RefSeq" id="WP_269337244.1">
    <property type="nucleotide sequence ID" value="NZ_JBFSSG010000001.1"/>
</dbReference>
<protein>
    <submittedName>
        <fullName evidence="1">Uncharacterized protein</fullName>
    </submittedName>
</protein>
<name>A0ABV4MQR9_9VIBR</name>
<gene>
    <name evidence="1" type="ORF">AB6D66_00350</name>
</gene>
<proteinExistence type="predicted"/>